<keyword evidence="3" id="KW-1185">Reference proteome</keyword>
<name>A0A1Y1V840_9FUNG</name>
<dbReference type="Proteomes" id="UP000193719">
    <property type="component" value="Unassembled WGS sequence"/>
</dbReference>
<comment type="caution">
    <text evidence="2">The sequence shown here is derived from an EMBL/GenBank/DDBJ whole genome shotgun (WGS) entry which is preliminary data.</text>
</comment>
<proteinExistence type="predicted"/>
<evidence type="ECO:0000313" key="3">
    <source>
        <dbReference type="Proteomes" id="UP000193719"/>
    </source>
</evidence>
<gene>
    <name evidence="1" type="ORF">BCR36DRAFT_161091</name>
    <name evidence="2" type="ORF">BCR36DRAFT_370602</name>
</gene>
<dbReference type="EMBL" id="MCFH01000069">
    <property type="protein sequence ID" value="ORX42228.1"/>
    <property type="molecule type" value="Genomic_DNA"/>
</dbReference>
<evidence type="ECO:0000313" key="1">
    <source>
        <dbReference type="EMBL" id="ORX42228.1"/>
    </source>
</evidence>
<sequence length="171" mass="19698">MTTLSFYRKDSNIDSNKNKFKNVIKNYVPFVPQYDNNHSNSYIVNYFKDVASPCYQLQTCKDLFDNSNLSYSLIKDDSKDNLYFIVSLNNNIHAFQLKNDNGHYIMNGYDNESLNDLNDIIQGYGKSSENTSNDAFIKGDDINIIPDCGIILTTRIYSQHSNHCLTLLMIM</sequence>
<evidence type="ECO:0000313" key="2">
    <source>
        <dbReference type="EMBL" id="ORX49571.1"/>
    </source>
</evidence>
<dbReference type="AlphaFoldDB" id="A0A1Y1V840"/>
<accession>A0A1Y1V840</accession>
<reference evidence="2 3" key="1">
    <citation type="submission" date="2016-08" db="EMBL/GenBank/DDBJ databases">
        <title>Genomes of anaerobic fungi encode conserved fungal cellulosomes for biomass hydrolysis.</title>
        <authorList>
            <consortium name="DOE Joint Genome Institute"/>
            <person name="Haitjema C.H."/>
            <person name="Gilmore S.P."/>
            <person name="Henske J.K."/>
            <person name="Solomon K.V."/>
            <person name="De Groot R."/>
            <person name="Kuo A."/>
            <person name="Mondo S.J."/>
            <person name="Salamov A.A."/>
            <person name="Labutti K."/>
            <person name="Zhao Z."/>
            <person name="Chiniquy J."/>
            <person name="Barry K."/>
            <person name="Brewer H.M."/>
            <person name="Purvine S.O."/>
            <person name="Wright A.T."/>
            <person name="Boxma B."/>
            <person name="Van Alen T."/>
            <person name="Hackstein J.H."/>
            <person name="Baker S.E."/>
            <person name="Grigoriev I.V."/>
            <person name="O'Malley M.A."/>
        </authorList>
    </citation>
    <scope>NUCLEOTIDE SEQUENCE [LARGE SCALE GENOMIC DNA]</scope>
    <source>
        <strain evidence="2">Finn</strain>
        <strain evidence="3">finn</strain>
    </source>
</reference>
<dbReference type="EMBL" id="MCFH01000023">
    <property type="protein sequence ID" value="ORX49571.1"/>
    <property type="molecule type" value="Genomic_DNA"/>
</dbReference>
<reference evidence="2 3" key="2">
    <citation type="submission" date="2016-08" db="EMBL/GenBank/DDBJ databases">
        <title>Pervasive Adenine N6-methylation of Active Genes in Fungi.</title>
        <authorList>
            <consortium name="DOE Joint Genome Institute"/>
            <person name="Mondo S.J."/>
            <person name="Dannebaum R.O."/>
            <person name="Kuo R.C."/>
            <person name="Labutti K."/>
            <person name="Haridas S."/>
            <person name="Kuo A."/>
            <person name="Salamov A."/>
            <person name="Ahrendt S.R."/>
            <person name="Lipzen A."/>
            <person name="Sullivan W."/>
            <person name="Andreopoulos W.B."/>
            <person name="Clum A."/>
            <person name="Lindquist E."/>
            <person name="Daum C."/>
            <person name="Ramamoorthy G.K."/>
            <person name="Gryganskyi A."/>
            <person name="Culley D."/>
            <person name="Magnuson J.K."/>
            <person name="James T.Y."/>
            <person name="O'Malley M.A."/>
            <person name="Stajich J.E."/>
            <person name="Spatafora J.W."/>
            <person name="Visel A."/>
            <person name="Grigoriev I.V."/>
        </authorList>
    </citation>
    <scope>NUCLEOTIDE SEQUENCE [LARGE SCALE GENOMIC DNA]</scope>
    <source>
        <strain evidence="2">Finn</strain>
        <strain evidence="3">finn</strain>
    </source>
</reference>
<organism evidence="2 3">
    <name type="scientific">Piromyces finnis</name>
    <dbReference type="NCBI Taxonomy" id="1754191"/>
    <lineage>
        <taxon>Eukaryota</taxon>
        <taxon>Fungi</taxon>
        <taxon>Fungi incertae sedis</taxon>
        <taxon>Chytridiomycota</taxon>
        <taxon>Chytridiomycota incertae sedis</taxon>
        <taxon>Neocallimastigomycetes</taxon>
        <taxon>Neocallimastigales</taxon>
        <taxon>Neocallimastigaceae</taxon>
        <taxon>Piromyces</taxon>
    </lineage>
</organism>
<protein>
    <submittedName>
        <fullName evidence="2">Uncharacterized protein</fullName>
    </submittedName>
</protein>